<reference evidence="1" key="2">
    <citation type="submission" date="2017-10" db="EMBL/GenBank/DDBJ databases">
        <title>Ladona fulva Genome sequencing and assembly.</title>
        <authorList>
            <person name="Murali S."/>
            <person name="Richards S."/>
            <person name="Bandaranaike D."/>
            <person name="Bellair M."/>
            <person name="Blankenburg K."/>
            <person name="Chao H."/>
            <person name="Dinh H."/>
            <person name="Doddapaneni H."/>
            <person name="Dugan-Rocha S."/>
            <person name="Elkadiri S."/>
            <person name="Gnanaolivu R."/>
            <person name="Hernandez B."/>
            <person name="Skinner E."/>
            <person name="Javaid M."/>
            <person name="Lee S."/>
            <person name="Li M."/>
            <person name="Ming W."/>
            <person name="Munidasa M."/>
            <person name="Muniz J."/>
            <person name="Nguyen L."/>
            <person name="Hughes D."/>
            <person name="Osuji N."/>
            <person name="Pu L.-L."/>
            <person name="Puazo M."/>
            <person name="Qu C."/>
            <person name="Quiroz J."/>
            <person name="Raj R."/>
            <person name="Weissenberger G."/>
            <person name="Xin Y."/>
            <person name="Zou X."/>
            <person name="Han Y."/>
            <person name="Worley K."/>
            <person name="Muzny D."/>
            <person name="Gibbs R."/>
        </authorList>
    </citation>
    <scope>NUCLEOTIDE SEQUENCE</scope>
    <source>
        <strain evidence="1">Sampled in the wild</strain>
    </source>
</reference>
<keyword evidence="2" id="KW-1185">Reference proteome</keyword>
<dbReference type="AlphaFoldDB" id="A0A8K0P8Q4"/>
<protein>
    <submittedName>
        <fullName evidence="1">Uncharacterized protein</fullName>
    </submittedName>
</protein>
<dbReference type="EMBL" id="KZ308993">
    <property type="protein sequence ID" value="KAG8236163.1"/>
    <property type="molecule type" value="Genomic_DNA"/>
</dbReference>
<name>A0A8K0P8Q4_LADFU</name>
<accession>A0A8K0P8Q4</accession>
<evidence type="ECO:0000313" key="2">
    <source>
        <dbReference type="Proteomes" id="UP000792457"/>
    </source>
</evidence>
<evidence type="ECO:0000313" key="1">
    <source>
        <dbReference type="EMBL" id="KAG8236163.1"/>
    </source>
</evidence>
<sequence length="121" mass="13920">MLQHWLLPQLEDQEPPDFMLQQDGICSVERGGFPSKENTLVVWPSRTPEDSAALSKCQDLLTRDNALMLKQQPRKTLVWCLDSEQQNALHQALRLPRMDQIDFPGREISAGFLSLEYPSQR</sequence>
<gene>
    <name evidence="1" type="ORF">J437_LFUL005270</name>
</gene>
<comment type="caution">
    <text evidence="1">The sequence shown here is derived from an EMBL/GenBank/DDBJ whole genome shotgun (WGS) entry which is preliminary data.</text>
</comment>
<reference evidence="1" key="1">
    <citation type="submission" date="2013-04" db="EMBL/GenBank/DDBJ databases">
        <authorList>
            <person name="Qu J."/>
            <person name="Murali S.C."/>
            <person name="Bandaranaike D."/>
            <person name="Bellair M."/>
            <person name="Blankenburg K."/>
            <person name="Chao H."/>
            <person name="Dinh H."/>
            <person name="Doddapaneni H."/>
            <person name="Downs B."/>
            <person name="Dugan-Rocha S."/>
            <person name="Elkadiri S."/>
            <person name="Gnanaolivu R.D."/>
            <person name="Hernandez B."/>
            <person name="Javaid M."/>
            <person name="Jayaseelan J.C."/>
            <person name="Lee S."/>
            <person name="Li M."/>
            <person name="Ming W."/>
            <person name="Munidasa M."/>
            <person name="Muniz J."/>
            <person name="Nguyen L."/>
            <person name="Ongeri F."/>
            <person name="Osuji N."/>
            <person name="Pu L.-L."/>
            <person name="Puazo M."/>
            <person name="Qu C."/>
            <person name="Quiroz J."/>
            <person name="Raj R."/>
            <person name="Weissenberger G."/>
            <person name="Xin Y."/>
            <person name="Zou X."/>
            <person name="Han Y."/>
            <person name="Richards S."/>
            <person name="Worley K."/>
            <person name="Muzny D."/>
            <person name="Gibbs R."/>
        </authorList>
    </citation>
    <scope>NUCLEOTIDE SEQUENCE</scope>
    <source>
        <strain evidence="1">Sampled in the wild</strain>
    </source>
</reference>
<dbReference type="Proteomes" id="UP000792457">
    <property type="component" value="Unassembled WGS sequence"/>
</dbReference>
<organism evidence="1 2">
    <name type="scientific">Ladona fulva</name>
    <name type="common">Scarce chaser dragonfly</name>
    <name type="synonym">Libellula fulva</name>
    <dbReference type="NCBI Taxonomy" id="123851"/>
    <lineage>
        <taxon>Eukaryota</taxon>
        <taxon>Metazoa</taxon>
        <taxon>Ecdysozoa</taxon>
        <taxon>Arthropoda</taxon>
        <taxon>Hexapoda</taxon>
        <taxon>Insecta</taxon>
        <taxon>Pterygota</taxon>
        <taxon>Palaeoptera</taxon>
        <taxon>Odonata</taxon>
        <taxon>Epiprocta</taxon>
        <taxon>Anisoptera</taxon>
        <taxon>Libelluloidea</taxon>
        <taxon>Libellulidae</taxon>
        <taxon>Ladona</taxon>
    </lineage>
</organism>
<proteinExistence type="predicted"/>